<proteinExistence type="predicted"/>
<dbReference type="RefSeq" id="WP_014829533.1">
    <property type="nucleotide sequence ID" value="NC_018069.1"/>
</dbReference>
<dbReference type="KEGG" id="siv:SSIL_3811"/>
<dbReference type="EMBL" id="AP012158">
    <property type="protein sequence ID" value="BAK18234.1"/>
    <property type="molecule type" value="Genomic_DNA"/>
</dbReference>
<evidence type="ECO:0000313" key="3">
    <source>
        <dbReference type="Proteomes" id="UP000006691"/>
    </source>
</evidence>
<geneLocation type="plasmid" evidence="2 3">
    <name>pSSIL1</name>
</geneLocation>
<dbReference type="AlphaFoldDB" id="F2FAU0"/>
<accession>F2FAU0</accession>
<feature type="transmembrane region" description="Helical" evidence="1">
    <location>
        <begin position="9"/>
        <end position="27"/>
    </location>
</feature>
<keyword evidence="1" id="KW-1133">Transmembrane helix</keyword>
<sequence>MKQGSFKKAVIAFAVIAIFITVIWVISEKFISYSEPQEAIFAVEKDLVLIPAYKINRNALFFFIKDKNNLGATYVREGLFGWKAEFLSWSPMNLERNYENLNGQQGHGENLIFGLIKDGDDRLIQLGDKSAKILNLEMLPTEVVEEYHLTGLYIWYFEIDTALEEGKIKLINKTTEEVIEEIDL</sequence>
<keyword evidence="2" id="KW-0614">Plasmid</keyword>
<name>F2FAU0_SOLSS</name>
<keyword evidence="1" id="KW-0812">Transmembrane</keyword>
<keyword evidence="3" id="KW-1185">Reference proteome</keyword>
<dbReference type="PATRIC" id="fig|1002809.3.peg.3860"/>
<protein>
    <submittedName>
        <fullName evidence="2">Aspartyl-tRNA synthetase</fullName>
    </submittedName>
</protein>
<reference evidence="2 3" key="1">
    <citation type="journal article" date="2012" name="J. Biosci. Bioeng.">
        <title>Complete genome sequence and characterization of the N-acylhomoserine lactone-degrading gene of the potato leaf-associated Solibacillus silvestris.</title>
        <authorList>
            <person name="Morohoshi T."/>
            <person name="Tominaga Y."/>
            <person name="Someya N."/>
            <person name="Ikeda T."/>
        </authorList>
    </citation>
    <scope>NUCLEOTIDE SEQUENCE [LARGE SCALE GENOMIC DNA]</scope>
    <source>
        <strain evidence="2 3">StLB046</strain>
        <plasmid evidence="3">pSSIL1</plasmid>
    </source>
</reference>
<dbReference type="HOGENOM" id="CLU_1381690_0_0_9"/>
<evidence type="ECO:0000313" key="2">
    <source>
        <dbReference type="EMBL" id="BAK18234.1"/>
    </source>
</evidence>
<dbReference type="Proteomes" id="UP000006691">
    <property type="component" value="Plasmid pSSIL1"/>
</dbReference>
<organism evidence="2 3">
    <name type="scientific">Solibacillus silvestris (strain StLB046)</name>
    <name type="common">Bacillus silvestris</name>
    <dbReference type="NCBI Taxonomy" id="1002809"/>
    <lineage>
        <taxon>Bacteria</taxon>
        <taxon>Bacillati</taxon>
        <taxon>Bacillota</taxon>
        <taxon>Bacilli</taxon>
        <taxon>Bacillales</taxon>
        <taxon>Caryophanaceae</taxon>
        <taxon>Solibacillus</taxon>
    </lineage>
</organism>
<evidence type="ECO:0000256" key="1">
    <source>
        <dbReference type="SAM" id="Phobius"/>
    </source>
</evidence>
<keyword evidence="1" id="KW-0472">Membrane</keyword>
<gene>
    <name evidence="2" type="ORF">SSIL_3811</name>
</gene>